<reference evidence="1 2" key="1">
    <citation type="submission" date="2019-06" db="EMBL/GenBank/DDBJ databases">
        <title>Sorghum-associated microbial communities from plants grown in Nebraska, USA.</title>
        <authorList>
            <person name="Schachtman D."/>
        </authorList>
    </citation>
    <scope>NUCLEOTIDE SEQUENCE [LARGE SCALE GENOMIC DNA]</scope>
    <source>
        <strain evidence="1 2">110</strain>
    </source>
</reference>
<dbReference type="InterPro" id="IPR036648">
    <property type="entry name" value="CN_Hdrase_a/SCN_Hdrase_g_sf"/>
</dbReference>
<name>A0A543EB52_9FLAO</name>
<dbReference type="GO" id="GO:0003824">
    <property type="term" value="F:catalytic activity"/>
    <property type="evidence" value="ECO:0007669"/>
    <property type="project" value="InterPro"/>
</dbReference>
<dbReference type="GO" id="GO:0046914">
    <property type="term" value="F:transition metal ion binding"/>
    <property type="evidence" value="ECO:0007669"/>
    <property type="project" value="InterPro"/>
</dbReference>
<protein>
    <submittedName>
        <fullName evidence="1">Putative ribosomally synthesized peptide</fullName>
    </submittedName>
</protein>
<dbReference type="RefSeq" id="WP_052186717.1">
    <property type="nucleotide sequence ID" value="NZ_VFPD01000002.1"/>
</dbReference>
<dbReference type="SUPFAM" id="SSF56209">
    <property type="entry name" value="Nitrile hydratase alpha chain"/>
    <property type="match status" value="1"/>
</dbReference>
<keyword evidence="2" id="KW-1185">Reference proteome</keyword>
<evidence type="ECO:0000313" key="1">
    <source>
        <dbReference type="EMBL" id="TQM18805.1"/>
    </source>
</evidence>
<dbReference type="Gene3D" id="3.90.330.10">
    <property type="entry name" value="Nitrile hydratase alpha /Thiocyanate hydrolase gamma"/>
    <property type="match status" value="1"/>
</dbReference>
<gene>
    <name evidence="1" type="ORF">FB551_3193</name>
</gene>
<evidence type="ECO:0000313" key="2">
    <source>
        <dbReference type="Proteomes" id="UP000316437"/>
    </source>
</evidence>
<sequence>MNLTKDEEILQSVVKKAWKDPVFKNSLIQNPVATMENFLGSPINLPAGKNLAFVDQTDSSTIFVNIPAELDMDDMELDEEQLDIISGGANEGDPPIYIKPVNSDGSIFGGG</sequence>
<comment type="caution">
    <text evidence="1">The sequence shown here is derived from an EMBL/GenBank/DDBJ whole genome shotgun (WGS) entry which is preliminary data.</text>
</comment>
<dbReference type="AlphaFoldDB" id="A0A543EB52"/>
<dbReference type="EMBL" id="VFPD01000002">
    <property type="protein sequence ID" value="TQM18805.1"/>
    <property type="molecule type" value="Genomic_DNA"/>
</dbReference>
<organism evidence="1 2">
    <name type="scientific">Chryseobacterium aquifrigidense</name>
    <dbReference type="NCBI Taxonomy" id="558021"/>
    <lineage>
        <taxon>Bacteria</taxon>
        <taxon>Pseudomonadati</taxon>
        <taxon>Bacteroidota</taxon>
        <taxon>Flavobacteriia</taxon>
        <taxon>Flavobacteriales</taxon>
        <taxon>Weeksellaceae</taxon>
        <taxon>Chryseobacterium group</taxon>
        <taxon>Chryseobacterium</taxon>
    </lineage>
</organism>
<dbReference type="Proteomes" id="UP000316437">
    <property type="component" value="Unassembled WGS sequence"/>
</dbReference>
<accession>A0A543EB52</accession>
<proteinExistence type="predicted"/>